<dbReference type="EMBL" id="UINC01000951">
    <property type="protein sequence ID" value="SUZ65163.1"/>
    <property type="molecule type" value="Genomic_DNA"/>
</dbReference>
<sequence>MADAEADEEMKGRIYEESLTISKEHRDGEYVGYDASKNVVPAKTVELIS</sequence>
<gene>
    <name evidence="1" type="ORF">METZ01_LOCUS18017</name>
</gene>
<protein>
    <submittedName>
        <fullName evidence="1">Uncharacterized protein</fullName>
    </submittedName>
</protein>
<reference evidence="1" key="1">
    <citation type="submission" date="2018-05" db="EMBL/GenBank/DDBJ databases">
        <authorList>
            <person name="Lanie J.A."/>
            <person name="Ng W.-L."/>
            <person name="Kazmierczak K.M."/>
            <person name="Andrzejewski T.M."/>
            <person name="Davidsen T.M."/>
            <person name="Wayne K.J."/>
            <person name="Tettelin H."/>
            <person name="Glass J.I."/>
            <person name="Rusch D."/>
            <person name="Podicherti R."/>
            <person name="Tsui H.-C.T."/>
            <person name="Winkler M.E."/>
        </authorList>
    </citation>
    <scope>NUCLEOTIDE SEQUENCE</scope>
</reference>
<accession>A0A381PI91</accession>
<evidence type="ECO:0000313" key="1">
    <source>
        <dbReference type="EMBL" id="SUZ65163.1"/>
    </source>
</evidence>
<name>A0A381PI91_9ZZZZ</name>
<proteinExistence type="predicted"/>
<dbReference type="AlphaFoldDB" id="A0A381PI91"/>
<organism evidence="1">
    <name type="scientific">marine metagenome</name>
    <dbReference type="NCBI Taxonomy" id="408172"/>
    <lineage>
        <taxon>unclassified sequences</taxon>
        <taxon>metagenomes</taxon>
        <taxon>ecological metagenomes</taxon>
    </lineage>
</organism>